<dbReference type="GO" id="GO:0005525">
    <property type="term" value="F:GTP binding"/>
    <property type="evidence" value="ECO:0007669"/>
    <property type="project" value="UniProtKB-KW"/>
</dbReference>
<evidence type="ECO:0000256" key="5">
    <source>
        <dbReference type="ARBA" id="ARBA00022842"/>
    </source>
</evidence>
<keyword evidence="2 7" id="KW-0479">Metal-binding</keyword>
<gene>
    <name evidence="8" type="ORF">ENO08_08605</name>
</gene>
<keyword evidence="6 7" id="KW-0342">GTP-binding</keyword>
<proteinExistence type="inferred from homology"/>
<evidence type="ECO:0000256" key="2">
    <source>
        <dbReference type="ARBA" id="ARBA00022723"/>
    </source>
</evidence>
<comment type="similarity">
    <text evidence="7">Belongs to the adenylosuccinate synthetase family.</text>
</comment>
<name>A0A7V2AWH1_UNCEI</name>
<keyword evidence="3 7" id="KW-0547">Nucleotide-binding</keyword>
<evidence type="ECO:0000256" key="1">
    <source>
        <dbReference type="ARBA" id="ARBA00022598"/>
    </source>
</evidence>
<dbReference type="PANTHER" id="PTHR11846:SF0">
    <property type="entry name" value="ADENYLOSUCCINATE SYNTHETASE"/>
    <property type="match status" value="1"/>
</dbReference>
<accession>A0A7V2AWH1</accession>
<evidence type="ECO:0000256" key="7">
    <source>
        <dbReference type="RuleBase" id="RU000520"/>
    </source>
</evidence>
<protein>
    <recommendedName>
        <fullName evidence="7">Adenylosuccinate synthetase</fullName>
        <ecNumber evidence="7">6.3.4.4</ecNumber>
    </recommendedName>
</protein>
<evidence type="ECO:0000256" key="4">
    <source>
        <dbReference type="ARBA" id="ARBA00022755"/>
    </source>
</evidence>
<comment type="catalytic activity">
    <reaction evidence="7">
        <text>IMP + L-aspartate + GTP = N(6)-(1,2-dicarboxyethyl)-AMP + GDP + phosphate + 2 H(+)</text>
        <dbReference type="Rhea" id="RHEA:15753"/>
        <dbReference type="ChEBI" id="CHEBI:15378"/>
        <dbReference type="ChEBI" id="CHEBI:29991"/>
        <dbReference type="ChEBI" id="CHEBI:37565"/>
        <dbReference type="ChEBI" id="CHEBI:43474"/>
        <dbReference type="ChEBI" id="CHEBI:57567"/>
        <dbReference type="ChEBI" id="CHEBI:58053"/>
        <dbReference type="ChEBI" id="CHEBI:58189"/>
        <dbReference type="EC" id="6.3.4.4"/>
    </reaction>
</comment>
<dbReference type="InterPro" id="IPR018220">
    <property type="entry name" value="Adenylosuccin_syn_GTP-bd"/>
</dbReference>
<reference evidence="8" key="1">
    <citation type="journal article" date="2020" name="mSystems">
        <title>Genome- and Community-Level Interaction Insights into Carbon Utilization and Element Cycling Functions of Hydrothermarchaeota in Hydrothermal Sediment.</title>
        <authorList>
            <person name="Zhou Z."/>
            <person name="Liu Y."/>
            <person name="Xu W."/>
            <person name="Pan J."/>
            <person name="Luo Z.H."/>
            <person name="Li M."/>
        </authorList>
    </citation>
    <scope>NUCLEOTIDE SEQUENCE [LARGE SCALE GENOMIC DNA]</scope>
    <source>
        <strain evidence="8">SpSt-1233</strain>
    </source>
</reference>
<dbReference type="GO" id="GO:0044208">
    <property type="term" value="P:'de novo' AMP biosynthetic process"/>
    <property type="evidence" value="ECO:0007669"/>
    <property type="project" value="UniProtKB-UniPathway"/>
</dbReference>
<dbReference type="UniPathway" id="UPA00075">
    <property type="reaction ID" value="UER00335"/>
</dbReference>
<dbReference type="PANTHER" id="PTHR11846">
    <property type="entry name" value="ADENYLOSUCCINATE SYNTHETASE"/>
    <property type="match status" value="1"/>
</dbReference>
<keyword evidence="1 7" id="KW-0436">Ligase</keyword>
<dbReference type="EMBL" id="DSEC01000617">
    <property type="protein sequence ID" value="HER44504.1"/>
    <property type="molecule type" value="Genomic_DNA"/>
</dbReference>
<comment type="caution">
    <text evidence="8">The sequence shown here is derived from an EMBL/GenBank/DDBJ whole genome shotgun (WGS) entry which is preliminary data.</text>
</comment>
<keyword evidence="5 7" id="KW-0460">Magnesium</keyword>
<dbReference type="EC" id="6.3.4.4" evidence="7"/>
<evidence type="ECO:0000256" key="3">
    <source>
        <dbReference type="ARBA" id="ARBA00022741"/>
    </source>
</evidence>
<dbReference type="SMART" id="SM00788">
    <property type="entry name" value="Adenylsucc_synt"/>
    <property type="match status" value="1"/>
</dbReference>
<dbReference type="GO" id="GO:0046872">
    <property type="term" value="F:metal ion binding"/>
    <property type="evidence" value="ECO:0007669"/>
    <property type="project" value="UniProtKB-KW"/>
</dbReference>
<sequence>MPATVIVGGQWGDEGKAKVVDYLMPNHDVVIRFQGGANAGHTVVNEQGKFAFHQIPSGVFYPHVTALLGNGMVIDPVAFLSELEELMSRGIDTSGRILISSAAHLVMQH</sequence>
<comment type="pathway">
    <text evidence="7">Purine metabolism; AMP biosynthesis via de novo pathway; AMP from IMP: step 1/2.</text>
</comment>
<dbReference type="InterPro" id="IPR042109">
    <property type="entry name" value="Adenylosuccinate_synth_dom1"/>
</dbReference>
<organism evidence="8">
    <name type="scientific">Eiseniibacteriota bacterium</name>
    <dbReference type="NCBI Taxonomy" id="2212470"/>
    <lineage>
        <taxon>Bacteria</taxon>
        <taxon>Candidatus Eiseniibacteriota</taxon>
    </lineage>
</organism>
<evidence type="ECO:0000313" key="8">
    <source>
        <dbReference type="EMBL" id="HER44504.1"/>
    </source>
</evidence>
<evidence type="ECO:0000256" key="6">
    <source>
        <dbReference type="ARBA" id="ARBA00023134"/>
    </source>
</evidence>
<dbReference type="InterPro" id="IPR027417">
    <property type="entry name" value="P-loop_NTPase"/>
</dbReference>
<dbReference type="Proteomes" id="UP000886069">
    <property type="component" value="Unassembled WGS sequence"/>
</dbReference>
<dbReference type="Gene3D" id="3.40.440.10">
    <property type="entry name" value="Adenylosuccinate Synthetase, subunit A, domain 1"/>
    <property type="match status" value="1"/>
</dbReference>
<dbReference type="GO" id="GO:0005737">
    <property type="term" value="C:cytoplasm"/>
    <property type="evidence" value="ECO:0007669"/>
    <property type="project" value="TreeGrafter"/>
</dbReference>
<dbReference type="PROSITE" id="PS01266">
    <property type="entry name" value="ADENYLOSUCCIN_SYN_1"/>
    <property type="match status" value="1"/>
</dbReference>
<feature type="non-terminal residue" evidence="8">
    <location>
        <position position="109"/>
    </location>
</feature>
<dbReference type="SUPFAM" id="SSF52540">
    <property type="entry name" value="P-loop containing nucleoside triphosphate hydrolases"/>
    <property type="match status" value="1"/>
</dbReference>
<keyword evidence="4 7" id="KW-0658">Purine biosynthesis</keyword>
<dbReference type="Pfam" id="PF00709">
    <property type="entry name" value="Adenylsucc_synt"/>
    <property type="match status" value="1"/>
</dbReference>
<dbReference type="AlphaFoldDB" id="A0A7V2AWH1"/>
<dbReference type="HAMAP" id="MF_00011">
    <property type="entry name" value="Adenylosucc_synth"/>
    <property type="match status" value="1"/>
</dbReference>
<dbReference type="GO" id="GO:0046040">
    <property type="term" value="P:IMP metabolic process"/>
    <property type="evidence" value="ECO:0007669"/>
    <property type="project" value="TreeGrafter"/>
</dbReference>
<comment type="function">
    <text evidence="7">Plays an important role in the de novo pathway of purine nucleotide biosynthesis.</text>
</comment>
<dbReference type="GO" id="GO:0004019">
    <property type="term" value="F:adenylosuccinate synthase activity"/>
    <property type="evidence" value="ECO:0007669"/>
    <property type="project" value="UniProtKB-EC"/>
</dbReference>
<dbReference type="InterPro" id="IPR001114">
    <property type="entry name" value="Adenylosuccinate_synthetase"/>
</dbReference>